<dbReference type="AlphaFoldDB" id="A0A538SIR4"/>
<comment type="caution">
    <text evidence="1">The sequence shown here is derived from an EMBL/GenBank/DDBJ whole genome shotgun (WGS) entry which is preliminary data.</text>
</comment>
<evidence type="ECO:0000313" key="2">
    <source>
        <dbReference type="Proteomes" id="UP000320184"/>
    </source>
</evidence>
<sequence length="233" mass="25512">MRQAIDAGRYRGRRVRLSGWLRFQAPERAQGAGSAQIWIRAGGHPWFYDDLGAHSVRSAEWTFAQLVCEVAPDADSIAFGAALDAYGSTWVDDLQLVALGPNGEGNEPARALDERSTENLTAFGRLLGYVRHFHPSDEAAANDWDSFAIAGVDEVEGARTPAELKTRLERLFRPFAPTLRLSTKPLPPVTVAALDRPGVAPARIAGWQHRGWPGPFPGFYDERRIEAPAQAPG</sequence>
<reference evidence="1 2" key="1">
    <citation type="journal article" date="2019" name="Nat. Microbiol.">
        <title>Mediterranean grassland soil C-N compound turnover is dependent on rainfall and depth, and is mediated by genomically divergent microorganisms.</title>
        <authorList>
            <person name="Diamond S."/>
            <person name="Andeer P.F."/>
            <person name="Li Z."/>
            <person name="Crits-Christoph A."/>
            <person name="Burstein D."/>
            <person name="Anantharaman K."/>
            <person name="Lane K.R."/>
            <person name="Thomas B.C."/>
            <person name="Pan C."/>
            <person name="Northen T.R."/>
            <person name="Banfield J.F."/>
        </authorList>
    </citation>
    <scope>NUCLEOTIDE SEQUENCE [LARGE SCALE GENOMIC DNA]</scope>
    <source>
        <strain evidence="1">WS_3</strain>
    </source>
</reference>
<organism evidence="1 2">
    <name type="scientific">Eiseniibacteriota bacterium</name>
    <dbReference type="NCBI Taxonomy" id="2212470"/>
    <lineage>
        <taxon>Bacteria</taxon>
        <taxon>Candidatus Eiseniibacteriota</taxon>
    </lineage>
</organism>
<accession>A0A538SIR4</accession>
<proteinExistence type="predicted"/>
<evidence type="ECO:0000313" key="1">
    <source>
        <dbReference type="EMBL" id="TMQ51260.1"/>
    </source>
</evidence>
<gene>
    <name evidence="1" type="ORF">E6K73_06305</name>
</gene>
<name>A0A538SIR4_UNCEI</name>
<feature type="non-terminal residue" evidence="1">
    <location>
        <position position="233"/>
    </location>
</feature>
<dbReference type="Proteomes" id="UP000320184">
    <property type="component" value="Unassembled WGS sequence"/>
</dbReference>
<dbReference type="Gene3D" id="2.60.120.260">
    <property type="entry name" value="Galactose-binding domain-like"/>
    <property type="match status" value="1"/>
</dbReference>
<dbReference type="EMBL" id="VBOT01000076">
    <property type="protein sequence ID" value="TMQ51260.1"/>
    <property type="molecule type" value="Genomic_DNA"/>
</dbReference>
<protein>
    <submittedName>
        <fullName evidence="1">Uncharacterized protein</fullName>
    </submittedName>
</protein>